<dbReference type="InterPro" id="IPR013320">
    <property type="entry name" value="ConA-like_dom_sf"/>
</dbReference>
<proteinExistence type="predicted"/>
<dbReference type="InterPro" id="IPR003877">
    <property type="entry name" value="SPRY_dom"/>
</dbReference>
<dbReference type="PANTHER" id="PTHR12245">
    <property type="entry name" value="SPRY DOMAIN CONTAINING SOCS BOX PROTEIN"/>
    <property type="match status" value="1"/>
</dbReference>
<dbReference type="PROSITE" id="PS50188">
    <property type="entry name" value="B302_SPRY"/>
    <property type="match status" value="1"/>
</dbReference>
<evidence type="ECO:0000313" key="2">
    <source>
        <dbReference type="EMBL" id="KAJ6255099.1"/>
    </source>
</evidence>
<dbReference type="InterPro" id="IPR001870">
    <property type="entry name" value="B30.2/SPRY"/>
</dbReference>
<feature type="domain" description="B30.2/SPRY" evidence="1">
    <location>
        <begin position="1"/>
        <end position="171"/>
    </location>
</feature>
<name>A0ABQ8ZE03_9EUKA</name>
<reference evidence="2" key="1">
    <citation type="submission" date="2022-08" db="EMBL/GenBank/DDBJ databases">
        <title>Novel sulfate-reducing endosymbionts in the free-living metamonad Anaeramoeba.</title>
        <authorList>
            <person name="Jerlstrom-Hultqvist J."/>
            <person name="Cepicka I."/>
            <person name="Gallot-Lavallee L."/>
            <person name="Salas-Leiva D."/>
            <person name="Curtis B.A."/>
            <person name="Zahonova K."/>
            <person name="Pipaliya S."/>
            <person name="Dacks J."/>
            <person name="Roger A.J."/>
        </authorList>
    </citation>
    <scope>NUCLEOTIDE SEQUENCE</scope>
    <source>
        <strain evidence="2">Schooner1</strain>
    </source>
</reference>
<accession>A0ABQ8ZE03</accession>
<dbReference type="InterPro" id="IPR043136">
    <property type="entry name" value="B30.2/SPRY_sf"/>
</dbReference>
<sequence>MTSNEEINEADREIDFFDSSTKSETIVLSNNNQTASNHSSSRFTVCGKKIYSQGLHTIKVKMHNGGIIGVIDVNSRSTNQLFYDHQQAYMYQGSKGSGYGTSLKWNGGKREIYGEKYCQGDIITIHLDMNKKNISFSNKNNNFGIAYSNLPESVCFAAVLYGNSSMKITIL</sequence>
<evidence type="ECO:0000313" key="3">
    <source>
        <dbReference type="Proteomes" id="UP001150062"/>
    </source>
</evidence>
<comment type="caution">
    <text evidence="2">The sequence shown here is derived from an EMBL/GenBank/DDBJ whole genome shotgun (WGS) entry which is preliminary data.</text>
</comment>
<dbReference type="PANTHER" id="PTHR12245:SF5">
    <property type="entry name" value="SPRY DOMAIN-CONTAINING SOCS BOX PROTEIN 3"/>
    <property type="match status" value="1"/>
</dbReference>
<dbReference type="CDD" id="cd11709">
    <property type="entry name" value="SPRY"/>
    <property type="match status" value="1"/>
</dbReference>
<dbReference type="SUPFAM" id="SSF49899">
    <property type="entry name" value="Concanavalin A-like lectins/glucanases"/>
    <property type="match status" value="1"/>
</dbReference>
<dbReference type="Pfam" id="PF00622">
    <property type="entry name" value="SPRY"/>
    <property type="match status" value="1"/>
</dbReference>
<dbReference type="Gene3D" id="2.60.120.920">
    <property type="match status" value="1"/>
</dbReference>
<keyword evidence="3" id="KW-1185">Reference proteome</keyword>
<gene>
    <name evidence="2" type="ORF">M0813_11756</name>
</gene>
<evidence type="ECO:0000259" key="1">
    <source>
        <dbReference type="PROSITE" id="PS50188"/>
    </source>
</evidence>
<dbReference type="EMBL" id="JAOAOG010000014">
    <property type="protein sequence ID" value="KAJ6255099.1"/>
    <property type="molecule type" value="Genomic_DNA"/>
</dbReference>
<dbReference type="InterPro" id="IPR050672">
    <property type="entry name" value="FBXO45-Fsn/SPSB_families"/>
</dbReference>
<dbReference type="Proteomes" id="UP001150062">
    <property type="component" value="Unassembled WGS sequence"/>
</dbReference>
<organism evidence="2 3">
    <name type="scientific">Anaeramoeba flamelloides</name>
    <dbReference type="NCBI Taxonomy" id="1746091"/>
    <lineage>
        <taxon>Eukaryota</taxon>
        <taxon>Metamonada</taxon>
        <taxon>Anaeramoebidae</taxon>
        <taxon>Anaeramoeba</taxon>
    </lineage>
</organism>
<protein>
    <submittedName>
        <fullName evidence="2">Spry domain containing socs box protein</fullName>
    </submittedName>
</protein>